<dbReference type="Proteomes" id="UP000219338">
    <property type="component" value="Unassembled WGS sequence"/>
</dbReference>
<dbReference type="EMBL" id="FUEG01000040">
    <property type="protein sequence ID" value="SJL17055.1"/>
    <property type="molecule type" value="Genomic_DNA"/>
</dbReference>
<organism evidence="1 2">
    <name type="scientific">Armillaria ostoyae</name>
    <name type="common">Armillaria root rot fungus</name>
    <dbReference type="NCBI Taxonomy" id="47428"/>
    <lineage>
        <taxon>Eukaryota</taxon>
        <taxon>Fungi</taxon>
        <taxon>Dikarya</taxon>
        <taxon>Basidiomycota</taxon>
        <taxon>Agaricomycotina</taxon>
        <taxon>Agaricomycetes</taxon>
        <taxon>Agaricomycetidae</taxon>
        <taxon>Agaricales</taxon>
        <taxon>Marasmiineae</taxon>
        <taxon>Physalacriaceae</taxon>
        <taxon>Armillaria</taxon>
    </lineage>
</organism>
<dbReference type="OrthoDB" id="2822477at2759"/>
<proteinExistence type="predicted"/>
<gene>
    <name evidence="1" type="ORF">ARMOST_20596</name>
</gene>
<dbReference type="Gene3D" id="6.10.140.2220">
    <property type="match status" value="1"/>
</dbReference>
<dbReference type="AlphaFoldDB" id="A0A284S7Q8"/>
<evidence type="ECO:0000313" key="2">
    <source>
        <dbReference type="Proteomes" id="UP000219338"/>
    </source>
</evidence>
<dbReference type="Gene3D" id="1.10.220.160">
    <property type="match status" value="1"/>
</dbReference>
<reference evidence="2" key="1">
    <citation type="journal article" date="2017" name="Nat. Ecol. Evol.">
        <title>Genome expansion and lineage-specific genetic innovations in the forest pathogenic fungi Armillaria.</title>
        <authorList>
            <person name="Sipos G."/>
            <person name="Prasanna A.N."/>
            <person name="Walter M.C."/>
            <person name="O'Connor E."/>
            <person name="Balint B."/>
            <person name="Krizsan K."/>
            <person name="Kiss B."/>
            <person name="Hess J."/>
            <person name="Varga T."/>
            <person name="Slot J."/>
            <person name="Riley R."/>
            <person name="Boka B."/>
            <person name="Rigling D."/>
            <person name="Barry K."/>
            <person name="Lee J."/>
            <person name="Mihaltcheva S."/>
            <person name="LaButti K."/>
            <person name="Lipzen A."/>
            <person name="Waldron R."/>
            <person name="Moloney N.M."/>
            <person name="Sperisen C."/>
            <person name="Kredics L."/>
            <person name="Vagvoelgyi C."/>
            <person name="Patrignani A."/>
            <person name="Fitzpatrick D."/>
            <person name="Nagy I."/>
            <person name="Doyle S."/>
            <person name="Anderson J.B."/>
            <person name="Grigoriev I.V."/>
            <person name="Gueldener U."/>
            <person name="Muensterkoetter M."/>
            <person name="Nagy L.G."/>
        </authorList>
    </citation>
    <scope>NUCLEOTIDE SEQUENCE [LARGE SCALE GENOMIC DNA]</scope>
    <source>
        <strain evidence="2">C18/9</strain>
    </source>
</reference>
<dbReference type="OMA" id="HAGIMIS"/>
<accession>A0A284S7Q8</accession>
<evidence type="ECO:0008006" key="3">
    <source>
        <dbReference type="Google" id="ProtNLM"/>
    </source>
</evidence>
<keyword evidence="2" id="KW-1185">Reference proteome</keyword>
<evidence type="ECO:0000313" key="1">
    <source>
        <dbReference type="EMBL" id="SJL17055.1"/>
    </source>
</evidence>
<protein>
    <recommendedName>
        <fullName evidence="3">MYND-type domain-containing protein</fullName>
    </recommendedName>
</protein>
<name>A0A284S7Q8_ARMOS</name>
<sequence length="606" mass="70122">MNRRARRSRLPVRNSQSHYPVPLDDAPDLQVLDEAVRNPIDAHRMLSLVDLQLTETLVPEGFDPWLHTPALHLIDACMRGLYRIITESPSFGTDQQLRKRVTTLWPRLIPWSMYFLDQVILEHAGIMISNHEFAKYIDGAVCSCVRFLLRALELDEMKRSLSQLAPRLLSSLTQASMVAVENGIQVAGLLTHAVKKWMDSKDQVTFGDVSRTFSTFPMSRLTGCLTRIISCIQDCPTPVPWALLTYNVMFIQFVGEGDLRLEYLLMKSIPWVCKLITFSRRYIDKHPEDMQLAAKPLILSFGYLVGVLTDGPEWITQALDNRLIVSLAWFTTRTHTLGPYPQELDQTICTLLNLLTVNTAWRSVLRPMFRSMKHTDLSFLEQRSEESNEVVIEHWGRLEKAFRERWDDRCSYKDEVSEYCMNTLNCPGIENENARLFRCSACGFNFCSRACQRDKKDTTHHSICAIQRNRKKRGYPEIAVARDCEFLCWVVQRFLYNEEEHIDELMEGYSQDHGDQSTGIVLLNFTKFPAEVTVVSFDDYKSRVVDREDWWIAELEKAEQRIRTGAEGKLVMMIIHHGKKPLCHFQWLEGFADLRLDVSDVFTYLS</sequence>